<dbReference type="Proteomes" id="UP000027138">
    <property type="component" value="Unassembled WGS sequence"/>
</dbReference>
<keyword evidence="1" id="KW-0677">Repeat</keyword>
<evidence type="ECO:0000256" key="2">
    <source>
        <dbReference type="ARBA" id="ARBA00022845"/>
    </source>
</evidence>
<feature type="region of interest" description="Disordered" evidence="5">
    <location>
        <begin position="1"/>
        <end position="24"/>
    </location>
</feature>
<name>A0A067JQK4_JATCU</name>
<dbReference type="GO" id="GO:0003729">
    <property type="term" value="F:mRNA binding"/>
    <property type="evidence" value="ECO:0007669"/>
    <property type="project" value="TreeGrafter"/>
</dbReference>
<feature type="compositionally biased region" description="Basic and acidic residues" evidence="5">
    <location>
        <begin position="1"/>
        <end position="13"/>
    </location>
</feature>
<dbReference type="SUPFAM" id="SSF48371">
    <property type="entry name" value="ARM repeat"/>
    <property type="match status" value="1"/>
</dbReference>
<dbReference type="InterPro" id="IPR016024">
    <property type="entry name" value="ARM-type_fold"/>
</dbReference>
<dbReference type="PROSITE" id="PS50302">
    <property type="entry name" value="PUM"/>
    <property type="match status" value="3"/>
</dbReference>
<reference evidence="7 8" key="1">
    <citation type="journal article" date="2014" name="PLoS ONE">
        <title>Global Analysis of Gene Expression Profiles in Physic Nut (Jatropha curcas L.) Seedlings Exposed to Salt Stress.</title>
        <authorList>
            <person name="Zhang L."/>
            <person name="Zhang C."/>
            <person name="Wu P."/>
            <person name="Chen Y."/>
            <person name="Li M."/>
            <person name="Jiang H."/>
            <person name="Wu G."/>
        </authorList>
    </citation>
    <scope>NUCLEOTIDE SEQUENCE [LARGE SCALE GENOMIC DNA]</scope>
    <source>
        <strain evidence="8">cv. GZQX0401</strain>
        <tissue evidence="7">Young leaves</tissue>
    </source>
</reference>
<evidence type="ECO:0000313" key="8">
    <source>
        <dbReference type="Proteomes" id="UP000027138"/>
    </source>
</evidence>
<evidence type="ECO:0000256" key="1">
    <source>
        <dbReference type="ARBA" id="ARBA00022737"/>
    </source>
</evidence>
<evidence type="ECO:0000256" key="4">
    <source>
        <dbReference type="PROSITE-ProRule" id="PRU00317"/>
    </source>
</evidence>
<feature type="repeat" description="Pumilio" evidence="4">
    <location>
        <begin position="381"/>
        <end position="423"/>
    </location>
</feature>
<evidence type="ECO:0000259" key="6">
    <source>
        <dbReference type="PROSITE" id="PS50303"/>
    </source>
</evidence>
<evidence type="ECO:0000313" key="7">
    <source>
        <dbReference type="EMBL" id="KDP25123.1"/>
    </source>
</evidence>
<keyword evidence="8" id="KW-1185">Reference proteome</keyword>
<dbReference type="GO" id="GO:0006417">
    <property type="term" value="P:regulation of translation"/>
    <property type="evidence" value="ECO:0007669"/>
    <property type="project" value="UniProtKB-KW"/>
</dbReference>
<dbReference type="PROSITE" id="PS50303">
    <property type="entry name" value="PUM_HD"/>
    <property type="match status" value="1"/>
</dbReference>
<dbReference type="GO" id="GO:0005737">
    <property type="term" value="C:cytoplasm"/>
    <property type="evidence" value="ECO:0007669"/>
    <property type="project" value="TreeGrafter"/>
</dbReference>
<dbReference type="KEGG" id="jcu:105646217"/>
<dbReference type="AlphaFoldDB" id="A0A067JQK4"/>
<feature type="repeat" description="Pumilio" evidence="4">
    <location>
        <begin position="311"/>
        <end position="347"/>
    </location>
</feature>
<sequence>MEKEKSIAEKSETPKSLSSANSSMESLSLSVENLSLNNGEVSSSVGSTNSFLFPGETSSTKIQEIVSKNQETSFDKSKRVLPQLYPQNIWAINNPELQLSVHALHNEGANQDSAPHSVFGKLKGYSFLGYARNQEGSKNLQEVLMFKNTKITSQILERVTASLEGVPIIHYLMIDQFGWHVCSKLIDSCNEKQLALIVETITMDRQLFIILSNNITASKLIKKLIKLLKKSPYIKWLVASLYLAFYQLMIDKIGSYVITYCLDTLDIKQKVLLYEAIIPNCLHLAIHEIGCISLNNFIDKIQGWHRQHLLELISNNAVFLSHDPSGNHVVQKVLGLENPFFTEIIGNLLRGHYARLSLQKWGSHVVEKCLKSPAMSYAVEDLLSSSSNQLLQVARDQFGNYVIQRALKVTKELNFPLHLELLRSLQPHLETLRYGYGRSIFNLIASGIPNEV</sequence>
<keyword evidence="3" id="KW-0694">RNA-binding</keyword>
<dbReference type="EMBL" id="KK914999">
    <property type="protein sequence ID" value="KDP25123.1"/>
    <property type="molecule type" value="Genomic_DNA"/>
</dbReference>
<feature type="domain" description="PUM-HD" evidence="6">
    <location>
        <begin position="100"/>
        <end position="448"/>
    </location>
</feature>
<keyword evidence="2" id="KW-0810">Translation regulation</keyword>
<protein>
    <recommendedName>
        <fullName evidence="6">PUM-HD domain-containing protein</fullName>
    </recommendedName>
</protein>
<dbReference type="OrthoDB" id="668540at2759"/>
<dbReference type="InterPro" id="IPR011989">
    <property type="entry name" value="ARM-like"/>
</dbReference>
<dbReference type="SMART" id="SM00025">
    <property type="entry name" value="Pumilio"/>
    <property type="match status" value="6"/>
</dbReference>
<gene>
    <name evidence="7" type="ORF">JCGZ_22658</name>
</gene>
<evidence type="ECO:0000256" key="3">
    <source>
        <dbReference type="ARBA" id="ARBA00022884"/>
    </source>
</evidence>
<organism evidence="7 8">
    <name type="scientific">Jatropha curcas</name>
    <name type="common">Barbados nut</name>
    <dbReference type="NCBI Taxonomy" id="180498"/>
    <lineage>
        <taxon>Eukaryota</taxon>
        <taxon>Viridiplantae</taxon>
        <taxon>Streptophyta</taxon>
        <taxon>Embryophyta</taxon>
        <taxon>Tracheophyta</taxon>
        <taxon>Spermatophyta</taxon>
        <taxon>Magnoliopsida</taxon>
        <taxon>eudicotyledons</taxon>
        <taxon>Gunneridae</taxon>
        <taxon>Pentapetalae</taxon>
        <taxon>rosids</taxon>
        <taxon>fabids</taxon>
        <taxon>Malpighiales</taxon>
        <taxon>Euphorbiaceae</taxon>
        <taxon>Crotonoideae</taxon>
        <taxon>Jatropheae</taxon>
        <taxon>Jatropha</taxon>
    </lineage>
</organism>
<dbReference type="InterPro" id="IPR001313">
    <property type="entry name" value="Pumilio_RNA-bd_rpt"/>
</dbReference>
<dbReference type="InterPro" id="IPR033133">
    <property type="entry name" value="PUM-HD"/>
</dbReference>
<dbReference type="PANTHER" id="PTHR12537">
    <property type="entry name" value="RNA BINDING PROTEIN PUMILIO-RELATED"/>
    <property type="match status" value="1"/>
</dbReference>
<evidence type="ECO:0000256" key="5">
    <source>
        <dbReference type="SAM" id="MobiDB-lite"/>
    </source>
</evidence>
<feature type="repeat" description="Pumilio" evidence="4">
    <location>
        <begin position="240"/>
        <end position="275"/>
    </location>
</feature>
<proteinExistence type="predicted"/>
<dbReference type="PANTHER" id="PTHR12537:SF137">
    <property type="entry name" value="PUMILIO HOMOLOG 16-RELATED"/>
    <property type="match status" value="1"/>
</dbReference>
<dbReference type="Gene3D" id="1.25.10.10">
    <property type="entry name" value="Leucine-rich Repeat Variant"/>
    <property type="match status" value="1"/>
</dbReference>
<accession>A0A067JQK4</accession>
<dbReference type="Pfam" id="PF00806">
    <property type="entry name" value="PUF"/>
    <property type="match status" value="6"/>
</dbReference>